<dbReference type="RefSeq" id="WP_190830586.1">
    <property type="nucleotide sequence ID" value="NZ_CAWPPI010000063.1"/>
</dbReference>
<gene>
    <name evidence="7" type="ORF">ICL16_18750</name>
</gene>
<evidence type="ECO:0000313" key="7">
    <source>
        <dbReference type="EMBL" id="MBD2774056.1"/>
    </source>
</evidence>
<dbReference type="Gene3D" id="1.10.10.60">
    <property type="entry name" value="Homeodomain-like"/>
    <property type="match status" value="2"/>
</dbReference>
<proteinExistence type="predicted"/>
<dbReference type="PROSITE" id="PS50110">
    <property type="entry name" value="RESPONSE_REGULATORY"/>
    <property type="match status" value="1"/>
</dbReference>
<feature type="domain" description="Response regulatory" evidence="6">
    <location>
        <begin position="3"/>
        <end position="119"/>
    </location>
</feature>
<dbReference type="InterPro" id="IPR018060">
    <property type="entry name" value="HTH_AraC"/>
</dbReference>
<keyword evidence="2" id="KW-0238">DNA-binding</keyword>
<dbReference type="SUPFAM" id="SSF52172">
    <property type="entry name" value="CheY-like"/>
    <property type="match status" value="1"/>
</dbReference>
<dbReference type="EMBL" id="JACXAE010000063">
    <property type="protein sequence ID" value="MBD2774056.1"/>
    <property type="molecule type" value="Genomic_DNA"/>
</dbReference>
<dbReference type="Gene3D" id="3.40.50.2300">
    <property type="match status" value="1"/>
</dbReference>
<dbReference type="SUPFAM" id="SSF46689">
    <property type="entry name" value="Homeodomain-like"/>
    <property type="match status" value="2"/>
</dbReference>
<name>A0A8J6XK51_9CYAN</name>
<dbReference type="PANTHER" id="PTHR43280">
    <property type="entry name" value="ARAC-FAMILY TRANSCRIPTIONAL REGULATOR"/>
    <property type="match status" value="1"/>
</dbReference>
<keyword evidence="1" id="KW-0805">Transcription regulation</keyword>
<dbReference type="GO" id="GO:0043565">
    <property type="term" value="F:sequence-specific DNA binding"/>
    <property type="evidence" value="ECO:0007669"/>
    <property type="project" value="InterPro"/>
</dbReference>
<evidence type="ECO:0000256" key="2">
    <source>
        <dbReference type="ARBA" id="ARBA00023125"/>
    </source>
</evidence>
<dbReference type="InterPro" id="IPR018062">
    <property type="entry name" value="HTH_AraC-typ_CS"/>
</dbReference>
<dbReference type="PANTHER" id="PTHR43280:SF2">
    <property type="entry name" value="HTH-TYPE TRANSCRIPTIONAL REGULATOR EXSA"/>
    <property type="match status" value="1"/>
</dbReference>
<protein>
    <submittedName>
        <fullName evidence="7">Response regulator</fullName>
    </submittedName>
</protein>
<dbReference type="InterPro" id="IPR009057">
    <property type="entry name" value="Homeodomain-like_sf"/>
</dbReference>
<comment type="caution">
    <text evidence="7">The sequence shown here is derived from an EMBL/GenBank/DDBJ whole genome shotgun (WGS) entry which is preliminary data.</text>
</comment>
<evidence type="ECO:0000256" key="1">
    <source>
        <dbReference type="ARBA" id="ARBA00023015"/>
    </source>
</evidence>
<keyword evidence="3" id="KW-0804">Transcription</keyword>
<dbReference type="InterPro" id="IPR001789">
    <property type="entry name" value="Sig_transdc_resp-reg_receiver"/>
</dbReference>
<evidence type="ECO:0000256" key="4">
    <source>
        <dbReference type="PROSITE-ProRule" id="PRU00169"/>
    </source>
</evidence>
<feature type="modified residue" description="4-aspartylphosphate" evidence="4">
    <location>
        <position position="52"/>
    </location>
</feature>
<dbReference type="Proteomes" id="UP000629098">
    <property type="component" value="Unassembled WGS sequence"/>
</dbReference>
<dbReference type="AlphaFoldDB" id="A0A8J6XK51"/>
<dbReference type="PROSITE" id="PS01124">
    <property type="entry name" value="HTH_ARAC_FAMILY_2"/>
    <property type="match status" value="1"/>
</dbReference>
<reference evidence="7" key="1">
    <citation type="submission" date="2020-09" db="EMBL/GenBank/DDBJ databases">
        <title>Iningainema tapete sp. nov. (Scytonemataceae, Cyanobacteria) from greenhouses in central Florida (USA) produces two types of nodularin with biosynthetic potential for microcystin-LR and anabaenopeptins.</title>
        <authorList>
            <person name="Berthold D.E."/>
            <person name="Lefler F.W."/>
            <person name="Huang I.-S."/>
            <person name="Abdulla H."/>
            <person name="Zimba P.V."/>
            <person name="Laughinghouse H.D. IV."/>
        </authorList>
    </citation>
    <scope>NUCLEOTIDE SEQUENCE</scope>
    <source>
        <strain evidence="7">BLCCT55</strain>
    </source>
</reference>
<keyword evidence="4" id="KW-0597">Phosphoprotein</keyword>
<dbReference type="InterPro" id="IPR011006">
    <property type="entry name" value="CheY-like_superfamily"/>
</dbReference>
<dbReference type="PROSITE" id="PS00041">
    <property type="entry name" value="HTH_ARAC_FAMILY_1"/>
    <property type="match status" value="1"/>
</dbReference>
<accession>A0A8J6XK51</accession>
<evidence type="ECO:0000256" key="3">
    <source>
        <dbReference type="ARBA" id="ARBA00023163"/>
    </source>
</evidence>
<organism evidence="7 8">
    <name type="scientific">Iningainema tapete BLCC-T55</name>
    <dbReference type="NCBI Taxonomy" id="2748662"/>
    <lineage>
        <taxon>Bacteria</taxon>
        <taxon>Bacillati</taxon>
        <taxon>Cyanobacteriota</taxon>
        <taxon>Cyanophyceae</taxon>
        <taxon>Nostocales</taxon>
        <taxon>Scytonemataceae</taxon>
        <taxon>Iningainema tapete</taxon>
    </lineage>
</organism>
<keyword evidence="8" id="KW-1185">Reference proteome</keyword>
<dbReference type="GO" id="GO:0003700">
    <property type="term" value="F:DNA-binding transcription factor activity"/>
    <property type="evidence" value="ECO:0007669"/>
    <property type="project" value="InterPro"/>
</dbReference>
<evidence type="ECO:0000313" key="8">
    <source>
        <dbReference type="Proteomes" id="UP000629098"/>
    </source>
</evidence>
<dbReference type="Pfam" id="PF00072">
    <property type="entry name" value="Response_reg"/>
    <property type="match status" value="1"/>
</dbReference>
<dbReference type="SMART" id="SM00342">
    <property type="entry name" value="HTH_ARAC"/>
    <property type="match status" value="1"/>
</dbReference>
<sequence length="272" mass="30709">MKKILVIEDEAQSREMFLECLEAEGFDAIAVENGLVAVQQIREKLPDLVICDINMPELDGYGVLTSLRQDPATAAIMFIFLIAKFAKTELCQGMNLGADDYLTKPFTVEELLEAITAQLEKQADLRQWYAVDPQKVPAPPPADTAKPTDQKSIFPACPQLSKVFDFIEANYHKSISLCDVAQALDYSSAYLTDLVRRRTGKSVHRWITQRRMVAACSLLQETDRSIDYIAEAVGYRHTWCFFRLFRKTFGMTPGDWRSAYRGSITKTCTNVA</sequence>
<evidence type="ECO:0000259" key="5">
    <source>
        <dbReference type="PROSITE" id="PS01124"/>
    </source>
</evidence>
<dbReference type="Pfam" id="PF12833">
    <property type="entry name" value="HTH_18"/>
    <property type="match status" value="1"/>
</dbReference>
<evidence type="ECO:0000259" key="6">
    <source>
        <dbReference type="PROSITE" id="PS50110"/>
    </source>
</evidence>
<feature type="domain" description="HTH araC/xylS-type" evidence="5">
    <location>
        <begin position="161"/>
        <end position="259"/>
    </location>
</feature>
<dbReference type="GO" id="GO:0000160">
    <property type="term" value="P:phosphorelay signal transduction system"/>
    <property type="evidence" value="ECO:0007669"/>
    <property type="project" value="InterPro"/>
</dbReference>
<dbReference type="SMART" id="SM00448">
    <property type="entry name" value="REC"/>
    <property type="match status" value="1"/>
</dbReference>